<evidence type="ECO:0000313" key="1">
    <source>
        <dbReference type="EMBL" id="KAL0070338.1"/>
    </source>
</evidence>
<name>A0ABR3ABF2_9AGAR</name>
<gene>
    <name evidence="1" type="ORF">AAF712_002526</name>
</gene>
<organism evidence="1 2">
    <name type="scientific">Marasmius tenuissimus</name>
    <dbReference type="NCBI Taxonomy" id="585030"/>
    <lineage>
        <taxon>Eukaryota</taxon>
        <taxon>Fungi</taxon>
        <taxon>Dikarya</taxon>
        <taxon>Basidiomycota</taxon>
        <taxon>Agaricomycotina</taxon>
        <taxon>Agaricomycetes</taxon>
        <taxon>Agaricomycetidae</taxon>
        <taxon>Agaricales</taxon>
        <taxon>Marasmiineae</taxon>
        <taxon>Marasmiaceae</taxon>
        <taxon>Marasmius</taxon>
    </lineage>
</organism>
<dbReference type="EMBL" id="JBBXMP010000007">
    <property type="protein sequence ID" value="KAL0070338.1"/>
    <property type="molecule type" value="Genomic_DNA"/>
</dbReference>
<proteinExistence type="predicted"/>
<reference evidence="1 2" key="1">
    <citation type="submission" date="2024-05" db="EMBL/GenBank/DDBJ databases">
        <title>A draft genome resource for the thread blight pathogen Marasmius tenuissimus strain MS-2.</title>
        <authorList>
            <person name="Yulfo-Soto G.E."/>
            <person name="Baruah I.K."/>
            <person name="Amoako-Attah I."/>
            <person name="Bukari Y."/>
            <person name="Meinhardt L.W."/>
            <person name="Bailey B.A."/>
            <person name="Cohen S.P."/>
        </authorList>
    </citation>
    <scope>NUCLEOTIDE SEQUENCE [LARGE SCALE GENOMIC DNA]</scope>
    <source>
        <strain evidence="1 2">MS-2</strain>
    </source>
</reference>
<dbReference type="Proteomes" id="UP001437256">
    <property type="component" value="Unassembled WGS sequence"/>
</dbReference>
<keyword evidence="2" id="KW-1185">Reference proteome</keyword>
<accession>A0ABR3ABF2</accession>
<comment type="caution">
    <text evidence="1">The sequence shown here is derived from an EMBL/GenBank/DDBJ whole genome shotgun (WGS) entry which is preliminary data.</text>
</comment>
<sequence>MSNCPSNRRRPVLAHNNHLPSLARRMMRREVTMWEMFNKKETLKKRETSVRENWASKRYIYLKDQLCVLLSKYLRYVAGRNGRRAKVVRELYDELIKIPMFRCPTEKKTPEKTSLTRWFENHWLNLKTKELLSVPKVPSGSLQPALREESLLRDQIQVKAFTNLFNKPVNGILTMKNGREPYRDANLDSLERTLMAEEDADADEVTSRMWDALDVKTQEHWEKVAAEGLPILE</sequence>
<evidence type="ECO:0000313" key="2">
    <source>
        <dbReference type="Proteomes" id="UP001437256"/>
    </source>
</evidence>
<protein>
    <submittedName>
        <fullName evidence="1">Uncharacterized protein</fullName>
    </submittedName>
</protein>